<dbReference type="AlphaFoldDB" id="A0AA38FLD4"/>
<feature type="non-terminal residue" evidence="1">
    <location>
        <position position="1"/>
    </location>
</feature>
<evidence type="ECO:0000313" key="1">
    <source>
        <dbReference type="EMBL" id="KAH9305723.1"/>
    </source>
</evidence>
<dbReference type="EMBL" id="JAHRHJ020000008">
    <property type="protein sequence ID" value="KAH9305723.1"/>
    <property type="molecule type" value="Genomic_DNA"/>
</dbReference>
<dbReference type="Proteomes" id="UP000824469">
    <property type="component" value="Unassembled WGS sequence"/>
</dbReference>
<proteinExistence type="predicted"/>
<reference evidence="1 2" key="1">
    <citation type="journal article" date="2021" name="Nat. Plants">
        <title>The Taxus genome provides insights into paclitaxel biosynthesis.</title>
        <authorList>
            <person name="Xiong X."/>
            <person name="Gou J."/>
            <person name="Liao Q."/>
            <person name="Li Y."/>
            <person name="Zhou Q."/>
            <person name="Bi G."/>
            <person name="Li C."/>
            <person name="Du R."/>
            <person name="Wang X."/>
            <person name="Sun T."/>
            <person name="Guo L."/>
            <person name="Liang H."/>
            <person name="Lu P."/>
            <person name="Wu Y."/>
            <person name="Zhang Z."/>
            <person name="Ro D.K."/>
            <person name="Shang Y."/>
            <person name="Huang S."/>
            <person name="Yan J."/>
        </authorList>
    </citation>
    <scope>NUCLEOTIDE SEQUENCE [LARGE SCALE GENOMIC DNA]</scope>
    <source>
        <strain evidence="1">Ta-2019</strain>
    </source>
</reference>
<comment type="caution">
    <text evidence="1">The sequence shown here is derived from an EMBL/GenBank/DDBJ whole genome shotgun (WGS) entry which is preliminary data.</text>
</comment>
<evidence type="ECO:0000313" key="2">
    <source>
        <dbReference type="Proteomes" id="UP000824469"/>
    </source>
</evidence>
<keyword evidence="2" id="KW-1185">Reference proteome</keyword>
<accession>A0AA38FLD4</accession>
<name>A0AA38FLD4_TAXCH</name>
<organism evidence="1 2">
    <name type="scientific">Taxus chinensis</name>
    <name type="common">Chinese yew</name>
    <name type="synonym">Taxus wallichiana var. chinensis</name>
    <dbReference type="NCBI Taxonomy" id="29808"/>
    <lineage>
        <taxon>Eukaryota</taxon>
        <taxon>Viridiplantae</taxon>
        <taxon>Streptophyta</taxon>
        <taxon>Embryophyta</taxon>
        <taxon>Tracheophyta</taxon>
        <taxon>Spermatophyta</taxon>
        <taxon>Pinopsida</taxon>
        <taxon>Pinidae</taxon>
        <taxon>Conifers II</taxon>
        <taxon>Cupressales</taxon>
        <taxon>Taxaceae</taxon>
        <taxon>Taxus</taxon>
    </lineage>
</organism>
<sequence length="50" mass="5516">SAEEMAACLNEEDRLKVVALVSEYSQVLAEAKFTAQSVDATYDTCTDRDK</sequence>
<feature type="non-terminal residue" evidence="1">
    <location>
        <position position="50"/>
    </location>
</feature>
<protein>
    <submittedName>
        <fullName evidence="1">Uncharacterized protein</fullName>
    </submittedName>
</protein>
<gene>
    <name evidence="1" type="ORF">KI387_010127</name>
</gene>